<comment type="caution">
    <text evidence="1">The sequence shown here is derived from an EMBL/GenBank/DDBJ whole genome shotgun (WGS) entry which is preliminary data.</text>
</comment>
<organism evidence="1 2">
    <name type="scientific">Panicum virgatum</name>
    <name type="common">Blackwell switchgrass</name>
    <dbReference type="NCBI Taxonomy" id="38727"/>
    <lineage>
        <taxon>Eukaryota</taxon>
        <taxon>Viridiplantae</taxon>
        <taxon>Streptophyta</taxon>
        <taxon>Embryophyta</taxon>
        <taxon>Tracheophyta</taxon>
        <taxon>Spermatophyta</taxon>
        <taxon>Magnoliopsida</taxon>
        <taxon>Liliopsida</taxon>
        <taxon>Poales</taxon>
        <taxon>Poaceae</taxon>
        <taxon>PACMAD clade</taxon>
        <taxon>Panicoideae</taxon>
        <taxon>Panicodae</taxon>
        <taxon>Paniceae</taxon>
        <taxon>Panicinae</taxon>
        <taxon>Panicum</taxon>
        <taxon>Panicum sect. Hiantes</taxon>
    </lineage>
</organism>
<dbReference type="Gene3D" id="1.25.40.730">
    <property type="match status" value="1"/>
</dbReference>
<sequence>MNNMVDFAFPYLLQFIREYSSKVGDLVKDKIESQNEERAKEKEGERPCCPAEHARSIASSCVARATYAWHGRSSTSHGWNGHASNGRNGYAADGTWSDAGVWDATSGKLLDLIFWRF</sequence>
<proteinExistence type="predicted"/>
<name>A0A8T0UH97_PANVG</name>
<evidence type="ECO:0000313" key="2">
    <source>
        <dbReference type="Proteomes" id="UP000823388"/>
    </source>
</evidence>
<keyword evidence="2" id="KW-1185">Reference proteome</keyword>
<reference evidence="1" key="1">
    <citation type="submission" date="2020-05" db="EMBL/GenBank/DDBJ databases">
        <title>WGS assembly of Panicum virgatum.</title>
        <authorList>
            <person name="Lovell J.T."/>
            <person name="Jenkins J."/>
            <person name="Shu S."/>
            <person name="Juenger T.E."/>
            <person name="Schmutz J."/>
        </authorList>
    </citation>
    <scope>NUCLEOTIDE SEQUENCE</scope>
    <source>
        <strain evidence="1">AP13</strain>
    </source>
</reference>
<dbReference type="EMBL" id="CM029042">
    <property type="protein sequence ID" value="KAG2621920.1"/>
    <property type="molecule type" value="Genomic_DNA"/>
</dbReference>
<dbReference type="Proteomes" id="UP000823388">
    <property type="component" value="Chromosome 3N"/>
</dbReference>
<accession>A0A8T0UH97</accession>
<gene>
    <name evidence="1" type="ORF">PVAP13_3NG298303</name>
</gene>
<dbReference type="AlphaFoldDB" id="A0A8T0UH97"/>
<evidence type="ECO:0000313" key="1">
    <source>
        <dbReference type="EMBL" id="KAG2621920.1"/>
    </source>
</evidence>
<protein>
    <submittedName>
        <fullName evidence="1">Uncharacterized protein</fullName>
    </submittedName>
</protein>